<evidence type="ECO:0000313" key="3">
    <source>
        <dbReference type="Proteomes" id="UP000196759"/>
    </source>
</evidence>
<dbReference type="EMBL" id="CP021934">
    <property type="protein sequence ID" value="ASC02728.1"/>
    <property type="molecule type" value="Genomic_DNA"/>
</dbReference>
<sequence>MKKFKSLFFSLFLILSIALFGAEKTIYVGAPKAPPVLPVLRMIETNALGKDYKIDIKVWNSPEILIAMVQGKEAQFFAFPLTVVSKLYNKGLNVKLMNVNTWGVASFISKDPSVKSWKDLKGKTIYIGLKSSPPDVYTHYFLDKEGLKEKTDYNVIYANKAEILNLVISGKADNAVTIEPDTTAVLSKNKNFKIIANFEEEWQKYKGDKSSIPTAGFGVIGEVAEKDPELVKKFNEEYAKALQWVKENPEEAGKLAKEKLGMDAEVIKKSIPKMGLNFVHAQDAKKTLNEYYKIMKDYDPKNIGGKVPDEHLYINK</sequence>
<accession>A0A1Z3CGJ2</accession>
<dbReference type="PANTHER" id="PTHR30024:SF46">
    <property type="entry name" value="ABC TRANSPORTER, SUBSTRATE-BINDING LIPOPROTEIN"/>
    <property type="match status" value="1"/>
</dbReference>
<organism evidence="2 3">
    <name type="scientific">Fusobacterium nucleatum subsp. polymorphum</name>
    <name type="common">Fusobacterium polymorphum</name>
    <dbReference type="NCBI Taxonomy" id="76857"/>
    <lineage>
        <taxon>Bacteria</taxon>
        <taxon>Fusobacteriati</taxon>
        <taxon>Fusobacteriota</taxon>
        <taxon>Fusobacteriia</taxon>
        <taxon>Fusobacteriales</taxon>
        <taxon>Fusobacteriaceae</taxon>
        <taxon>Fusobacterium</taxon>
    </lineage>
</organism>
<evidence type="ECO:0000313" key="2">
    <source>
        <dbReference type="EMBL" id="ASC02728.1"/>
    </source>
</evidence>
<evidence type="ECO:0000259" key="1">
    <source>
        <dbReference type="Pfam" id="PF09084"/>
    </source>
</evidence>
<feature type="domain" description="SsuA/THI5-like" evidence="1">
    <location>
        <begin position="64"/>
        <end position="252"/>
    </location>
</feature>
<reference evidence="2 3" key="1">
    <citation type="submission" date="2017-06" db="EMBL/GenBank/DDBJ databases">
        <title>Draft genome sequence of Fusobacterium nucleatum subsp. polymorphum KCOM 1260 (=ChDC F218).</title>
        <authorList>
            <person name="Kook J.-K."/>
            <person name="Park S.-N."/>
            <person name="Lim Y.K."/>
            <person name="Roh H."/>
        </authorList>
    </citation>
    <scope>NUCLEOTIDE SEQUENCE [LARGE SCALE GENOMIC DNA]</scope>
    <source>
        <strain evidence="3">KCOM 1260 (ChDC F218)</strain>
    </source>
</reference>
<dbReference type="RefSeq" id="WP_023036355.1">
    <property type="nucleotide sequence ID" value="NZ_CP021934.1"/>
</dbReference>
<dbReference type="AlphaFoldDB" id="A0A1Z3CGJ2"/>
<dbReference type="InterPro" id="IPR015168">
    <property type="entry name" value="SsuA/THI5"/>
</dbReference>
<dbReference type="Pfam" id="PF09084">
    <property type="entry name" value="NMT1"/>
    <property type="match status" value="1"/>
</dbReference>
<keyword evidence="3" id="KW-1185">Reference proteome</keyword>
<dbReference type="PIRSF" id="PIRSF027386">
    <property type="entry name" value="UCP027386_ABC_sbc_TM0202"/>
    <property type="match status" value="1"/>
</dbReference>
<dbReference type="PANTHER" id="PTHR30024">
    <property type="entry name" value="ALIPHATIC SULFONATES-BINDING PROTEIN-RELATED"/>
    <property type="match status" value="1"/>
</dbReference>
<proteinExistence type="predicted"/>
<dbReference type="InterPro" id="IPR027024">
    <property type="entry name" value="UCP027386_ABC_sbc_TM0202"/>
</dbReference>
<protein>
    <recommendedName>
        <fullName evidence="1">SsuA/THI5-like domain-containing protein</fullName>
    </recommendedName>
</protein>
<name>A0A1Z3CGJ2_FUSNP</name>
<dbReference type="Proteomes" id="UP000196759">
    <property type="component" value="Chromosome"/>
</dbReference>
<dbReference type="SUPFAM" id="SSF53850">
    <property type="entry name" value="Periplasmic binding protein-like II"/>
    <property type="match status" value="1"/>
</dbReference>
<dbReference type="Gene3D" id="3.40.190.10">
    <property type="entry name" value="Periplasmic binding protein-like II"/>
    <property type="match status" value="2"/>
</dbReference>
<gene>
    <name evidence="2" type="ORF">CBG50_05035</name>
</gene>